<name>A0A6J5MWT0_9CAUD</name>
<dbReference type="EMBL" id="LR797279">
    <property type="protein sequence ID" value="CAB4199218.1"/>
    <property type="molecule type" value="Genomic_DNA"/>
</dbReference>
<dbReference type="EMBL" id="LR796545">
    <property type="protein sequence ID" value="CAB4150347.1"/>
    <property type="molecule type" value="Genomic_DNA"/>
</dbReference>
<reference evidence="1" key="1">
    <citation type="submission" date="2020-04" db="EMBL/GenBank/DDBJ databases">
        <authorList>
            <person name="Chiriac C."/>
            <person name="Salcher M."/>
            <person name="Ghai R."/>
            <person name="Kavagutti S V."/>
        </authorList>
    </citation>
    <scope>NUCLEOTIDE SEQUENCE</scope>
</reference>
<evidence type="ECO:0000313" key="2">
    <source>
        <dbReference type="EMBL" id="CAB4199218.1"/>
    </source>
</evidence>
<gene>
    <name evidence="2" type="ORF">UFOVP1332_29</name>
    <name evidence="1" type="ORF">UFOVP565_14</name>
</gene>
<proteinExistence type="predicted"/>
<sequence>MLRAESGADAFANESVAGLFLFAEAFDDGVLPIERGVDLDHARRVAGDYNLWMRHANLPHHLYVNVKNEFLGPGMPSGVTPGIWHAVYCRPGQYLYCHVLLASGAHWSGLPLHALSTTEAFDCDLDGRLQPWSAMGEEIEAVMLEYLEGMRVDAFKAQTLGKHTGIVIDWADGFSRYPAEHKPLSLLVADAGYFLLLPNNYFTVSDSHFMQSKYAEQKRLYKRGDVEYWGE</sequence>
<evidence type="ECO:0000313" key="1">
    <source>
        <dbReference type="EMBL" id="CAB4150347.1"/>
    </source>
</evidence>
<protein>
    <submittedName>
        <fullName evidence="1">Uncharacterized protein</fullName>
    </submittedName>
</protein>
<organism evidence="1">
    <name type="scientific">uncultured Caudovirales phage</name>
    <dbReference type="NCBI Taxonomy" id="2100421"/>
    <lineage>
        <taxon>Viruses</taxon>
        <taxon>Duplodnaviria</taxon>
        <taxon>Heunggongvirae</taxon>
        <taxon>Uroviricota</taxon>
        <taxon>Caudoviricetes</taxon>
        <taxon>Peduoviridae</taxon>
        <taxon>Maltschvirus</taxon>
        <taxon>Maltschvirus maltsch</taxon>
    </lineage>
</organism>
<accession>A0A6J5MWT0</accession>